<feature type="domain" description="A-kinase anchor protein 7-like phosphoesterase" evidence="2">
    <location>
        <begin position="22"/>
        <end position="76"/>
    </location>
</feature>
<dbReference type="InterPro" id="IPR019510">
    <property type="entry name" value="AKAP7-like_phosphoesterase"/>
</dbReference>
<dbReference type="OrthoDB" id="277832at2759"/>
<dbReference type="Proteomes" id="UP000198211">
    <property type="component" value="Unassembled WGS sequence"/>
</dbReference>
<feature type="region of interest" description="Disordered" evidence="1">
    <location>
        <begin position="1"/>
        <end position="20"/>
    </location>
</feature>
<evidence type="ECO:0000313" key="4">
    <source>
        <dbReference type="Proteomes" id="UP000198211"/>
    </source>
</evidence>
<dbReference type="PANTHER" id="PTHR46729:SF1">
    <property type="entry name" value="LEUKOCYTE RECEPTOR CLUSTER MEMBER 9"/>
    <property type="match status" value="1"/>
</dbReference>
<evidence type="ECO:0000313" key="3">
    <source>
        <dbReference type="EMBL" id="OWY96803.1"/>
    </source>
</evidence>
<sequence length="90" mass="10465">MSSRFRGRRWKNKPSRPRREWPNFFVGFRVTSPDLVAKVEELQTAVREACPEVASCLIDPRTLHVTLCVLRLRDDAGDNCHPLQIDELNF</sequence>
<evidence type="ECO:0000259" key="2">
    <source>
        <dbReference type="Pfam" id="PF10469"/>
    </source>
</evidence>
<dbReference type="Pfam" id="PF10469">
    <property type="entry name" value="AKAP7_NLS"/>
    <property type="match status" value="1"/>
</dbReference>
<dbReference type="EMBL" id="NBNE01011206">
    <property type="protein sequence ID" value="OWY96803.1"/>
    <property type="molecule type" value="Genomic_DNA"/>
</dbReference>
<comment type="caution">
    <text evidence="3">The sequence shown here is derived from an EMBL/GenBank/DDBJ whole genome shotgun (WGS) entry which is preliminary data.</text>
</comment>
<reference evidence="4" key="1">
    <citation type="submission" date="2017-03" db="EMBL/GenBank/DDBJ databases">
        <title>Phytopthora megakarya and P. palmivora, two closely related causual agents of cacao black pod achieved similar genome size and gene model numbers by different mechanisms.</title>
        <authorList>
            <person name="Ali S."/>
            <person name="Shao J."/>
            <person name="Larry D.J."/>
            <person name="Kronmiller B."/>
            <person name="Shen D."/>
            <person name="Strem M.D."/>
            <person name="Melnick R.L."/>
            <person name="Guiltinan M.J."/>
            <person name="Tyler B.M."/>
            <person name="Meinhardt L.W."/>
            <person name="Bailey B.A."/>
        </authorList>
    </citation>
    <scope>NUCLEOTIDE SEQUENCE [LARGE SCALE GENOMIC DNA]</scope>
    <source>
        <strain evidence="4">zdho120</strain>
    </source>
</reference>
<organism evidence="3 4">
    <name type="scientific">Phytophthora megakarya</name>
    <dbReference type="NCBI Taxonomy" id="4795"/>
    <lineage>
        <taxon>Eukaryota</taxon>
        <taxon>Sar</taxon>
        <taxon>Stramenopiles</taxon>
        <taxon>Oomycota</taxon>
        <taxon>Peronosporomycetes</taxon>
        <taxon>Peronosporales</taxon>
        <taxon>Peronosporaceae</taxon>
        <taxon>Phytophthora</taxon>
    </lineage>
</organism>
<evidence type="ECO:0000256" key="1">
    <source>
        <dbReference type="SAM" id="MobiDB-lite"/>
    </source>
</evidence>
<dbReference type="PANTHER" id="PTHR46729">
    <property type="entry name" value="LEUKOCYTE RECEPTOR CLUSTER MEMBER 9"/>
    <property type="match status" value="1"/>
</dbReference>
<keyword evidence="4" id="KW-1185">Reference proteome</keyword>
<protein>
    <recommendedName>
        <fullName evidence="2">A-kinase anchor protein 7-like phosphoesterase domain-containing protein</fullName>
    </recommendedName>
</protein>
<proteinExistence type="predicted"/>
<dbReference type="STRING" id="4795.A0A225UUV6"/>
<accession>A0A225UUV6</accession>
<feature type="compositionally biased region" description="Basic residues" evidence="1">
    <location>
        <begin position="1"/>
        <end position="16"/>
    </location>
</feature>
<gene>
    <name evidence="3" type="ORF">PHMEG_00032838</name>
</gene>
<dbReference type="AlphaFoldDB" id="A0A225UUV6"/>
<name>A0A225UUV6_9STRA</name>
<dbReference type="InterPro" id="IPR042653">
    <property type="entry name" value="Leng9"/>
</dbReference>
<dbReference type="Gene3D" id="3.90.1140.10">
    <property type="entry name" value="Cyclic phosphodiesterase"/>
    <property type="match status" value="1"/>
</dbReference>